<feature type="transmembrane region" description="Helical" evidence="6">
    <location>
        <begin position="284"/>
        <end position="309"/>
    </location>
</feature>
<reference evidence="8" key="1">
    <citation type="journal article" date="2019" name="Int. J. Syst. Evol. Microbiol.">
        <title>The Global Catalogue of Microorganisms (GCM) 10K type strain sequencing project: providing services to taxonomists for standard genome sequencing and annotation.</title>
        <authorList>
            <consortium name="The Broad Institute Genomics Platform"/>
            <consortium name="The Broad Institute Genome Sequencing Center for Infectious Disease"/>
            <person name="Wu L."/>
            <person name="Ma J."/>
        </authorList>
    </citation>
    <scope>NUCLEOTIDE SEQUENCE [LARGE SCALE GENOMIC DNA]</scope>
    <source>
        <strain evidence="8">JCM 17543</strain>
    </source>
</reference>
<dbReference type="PANTHER" id="PTHR40277:SF1">
    <property type="entry name" value="BLL5419 PROTEIN"/>
    <property type="match status" value="1"/>
</dbReference>
<keyword evidence="5 6" id="KW-0472">Membrane</keyword>
<proteinExistence type="predicted"/>
<dbReference type="Proteomes" id="UP001500827">
    <property type="component" value="Unassembled WGS sequence"/>
</dbReference>
<dbReference type="PANTHER" id="PTHR40277">
    <property type="entry name" value="BLL5419 PROTEIN"/>
    <property type="match status" value="1"/>
</dbReference>
<dbReference type="InterPro" id="IPR022791">
    <property type="entry name" value="L-PG_synthase/AglD"/>
</dbReference>
<dbReference type="EMBL" id="BAABBM010000001">
    <property type="protein sequence ID" value="GAA3896935.1"/>
    <property type="molecule type" value="Genomic_DNA"/>
</dbReference>
<evidence type="ECO:0000256" key="2">
    <source>
        <dbReference type="ARBA" id="ARBA00022475"/>
    </source>
</evidence>
<evidence type="ECO:0000256" key="5">
    <source>
        <dbReference type="ARBA" id="ARBA00023136"/>
    </source>
</evidence>
<name>A0ABP7LCR7_9SPHN</name>
<feature type="transmembrane region" description="Helical" evidence="6">
    <location>
        <begin position="49"/>
        <end position="67"/>
    </location>
</feature>
<evidence type="ECO:0000256" key="3">
    <source>
        <dbReference type="ARBA" id="ARBA00022692"/>
    </source>
</evidence>
<comment type="caution">
    <text evidence="7">The sequence shown here is derived from an EMBL/GenBank/DDBJ whole genome shotgun (WGS) entry which is preliminary data.</text>
</comment>
<organism evidence="7 8">
    <name type="scientific">Sphingomonas limnosediminicola</name>
    <dbReference type="NCBI Taxonomy" id="940133"/>
    <lineage>
        <taxon>Bacteria</taxon>
        <taxon>Pseudomonadati</taxon>
        <taxon>Pseudomonadota</taxon>
        <taxon>Alphaproteobacteria</taxon>
        <taxon>Sphingomonadales</taxon>
        <taxon>Sphingomonadaceae</taxon>
        <taxon>Sphingomonas</taxon>
    </lineage>
</organism>
<keyword evidence="2" id="KW-1003">Cell membrane</keyword>
<evidence type="ECO:0000313" key="8">
    <source>
        <dbReference type="Proteomes" id="UP001500827"/>
    </source>
</evidence>
<evidence type="ECO:0000313" key="7">
    <source>
        <dbReference type="EMBL" id="GAA3896935.1"/>
    </source>
</evidence>
<evidence type="ECO:0000256" key="1">
    <source>
        <dbReference type="ARBA" id="ARBA00004651"/>
    </source>
</evidence>
<evidence type="ECO:0000256" key="4">
    <source>
        <dbReference type="ARBA" id="ARBA00022989"/>
    </source>
</evidence>
<feature type="transmembrane region" description="Helical" evidence="6">
    <location>
        <begin position="12"/>
        <end position="29"/>
    </location>
</feature>
<sequence>MRVRKWDTRGLLKLAIKCVVTAGLLWAAFRSVDVGAVSKLLSGLDPVAAASALALTALIVVSDAMLLEGILRNFERRIPFGTALIYSLVGWFFSNVAPSTVGGDIFRAVQLSRAGTTIATAVRVIVSMRLLSFTSLVAVMLIGFPIAIGRLENHRDVVLLATVLAAALGAVLALACFRPRQWPERWSLVRKFRTLSDDFQRLLAPSLRSGILWLAALAQHGLRVGILACLAAGLGLHIPLATLFALVPAALLIAMVPISFGGWGVREVTFVYLLGAAGNDAESALSLSIAFGVLRLVVGLAGGVTWTLVSTHHYRVDTPT</sequence>
<evidence type="ECO:0000256" key="6">
    <source>
        <dbReference type="SAM" id="Phobius"/>
    </source>
</evidence>
<feature type="transmembrane region" description="Helical" evidence="6">
    <location>
        <begin position="130"/>
        <end position="151"/>
    </location>
</feature>
<keyword evidence="8" id="KW-1185">Reference proteome</keyword>
<keyword evidence="4 6" id="KW-1133">Transmembrane helix</keyword>
<feature type="transmembrane region" description="Helical" evidence="6">
    <location>
        <begin position="157"/>
        <end position="177"/>
    </location>
</feature>
<dbReference type="Pfam" id="PF03706">
    <property type="entry name" value="LPG_synthase_TM"/>
    <property type="match status" value="1"/>
</dbReference>
<feature type="transmembrane region" description="Helical" evidence="6">
    <location>
        <begin position="240"/>
        <end position="263"/>
    </location>
</feature>
<gene>
    <name evidence="7" type="ORF">GCM10022276_14890</name>
</gene>
<comment type="subcellular location">
    <subcellularLocation>
        <location evidence="1">Cell membrane</location>
        <topology evidence="1">Multi-pass membrane protein</topology>
    </subcellularLocation>
</comment>
<accession>A0ABP7LCR7</accession>
<protein>
    <submittedName>
        <fullName evidence="7">Lysylphosphatidylglycerol synthase transmembrane domain-containing protein</fullName>
    </submittedName>
</protein>
<keyword evidence="3 6" id="KW-0812">Transmembrane</keyword>